<dbReference type="PROSITE" id="PS51257">
    <property type="entry name" value="PROKAR_LIPOPROTEIN"/>
    <property type="match status" value="1"/>
</dbReference>
<keyword evidence="6" id="KW-0449">Lipoprotein</keyword>
<keyword evidence="3" id="KW-0472">Membrane</keyword>
<feature type="signal peptide" evidence="8">
    <location>
        <begin position="1"/>
        <end position="19"/>
    </location>
</feature>
<proteinExistence type="predicted"/>
<dbReference type="EMBL" id="CP039704">
    <property type="protein sequence ID" value="QCI80460.1"/>
    <property type="molecule type" value="Genomic_DNA"/>
</dbReference>
<keyword evidence="2 8" id="KW-0732">Signal</keyword>
<evidence type="ECO:0000313" key="10">
    <source>
        <dbReference type="Proteomes" id="UP000298714"/>
    </source>
</evidence>
<reference evidence="10" key="1">
    <citation type="submission" date="2019-04" db="EMBL/GenBank/DDBJ databases">
        <title>Complete genome sequence of Sphingomonas sp. W1-2-3.</title>
        <authorList>
            <person name="Im W.T."/>
        </authorList>
    </citation>
    <scope>NUCLEOTIDE SEQUENCE [LARGE SCALE GENOMIC DNA]</scope>
    <source>
        <strain evidence="10">W1-2-3</strain>
    </source>
</reference>
<comment type="subcellular location">
    <subcellularLocation>
        <location evidence="1">Cell outer membrane</location>
        <topology evidence="1">Lipid-anchor</topology>
    </subcellularLocation>
</comment>
<keyword evidence="10" id="KW-1185">Reference proteome</keyword>
<evidence type="ECO:0000256" key="5">
    <source>
        <dbReference type="ARBA" id="ARBA00023237"/>
    </source>
</evidence>
<feature type="compositionally biased region" description="Low complexity" evidence="7">
    <location>
        <begin position="67"/>
        <end position="77"/>
    </location>
</feature>
<organism evidence="9 10">
    <name type="scientific">Hankyongella ginsenosidimutans</name>
    <dbReference type="NCBI Taxonomy" id="1763828"/>
    <lineage>
        <taxon>Bacteria</taxon>
        <taxon>Pseudomonadati</taxon>
        <taxon>Pseudomonadota</taxon>
        <taxon>Alphaproteobacteria</taxon>
        <taxon>Sphingomonadales</taxon>
        <taxon>Sphingomonadaceae</taxon>
        <taxon>Hankyongella</taxon>
    </lineage>
</organism>
<dbReference type="NCBIfam" id="NF047847">
    <property type="entry name" value="SS_mature_LptM"/>
    <property type="match status" value="1"/>
</dbReference>
<evidence type="ECO:0000256" key="6">
    <source>
        <dbReference type="ARBA" id="ARBA00023288"/>
    </source>
</evidence>
<evidence type="ECO:0008006" key="11">
    <source>
        <dbReference type="Google" id="ProtNLM"/>
    </source>
</evidence>
<keyword evidence="5" id="KW-0998">Cell outer membrane</keyword>
<keyword evidence="4" id="KW-0564">Palmitate</keyword>
<dbReference type="KEGG" id="hgn:E6W36_15925"/>
<evidence type="ECO:0000256" key="8">
    <source>
        <dbReference type="SAM" id="SignalP"/>
    </source>
</evidence>
<evidence type="ECO:0000256" key="4">
    <source>
        <dbReference type="ARBA" id="ARBA00023139"/>
    </source>
</evidence>
<dbReference type="Proteomes" id="UP000298714">
    <property type="component" value="Chromosome"/>
</dbReference>
<gene>
    <name evidence="9" type="ORF">E6W36_15925</name>
</gene>
<dbReference type="InterPro" id="IPR032831">
    <property type="entry name" value="LptM_cons"/>
</dbReference>
<evidence type="ECO:0000256" key="1">
    <source>
        <dbReference type="ARBA" id="ARBA00004459"/>
    </source>
</evidence>
<protein>
    <recommendedName>
        <fullName evidence="11">Argininosuccinate lyase</fullName>
    </recommendedName>
</protein>
<name>A0A4D7C871_9SPHN</name>
<feature type="chain" id="PRO_5020482502" description="Argininosuccinate lyase" evidence="8">
    <location>
        <begin position="20"/>
        <end position="84"/>
    </location>
</feature>
<feature type="region of interest" description="Disordered" evidence="7">
    <location>
        <begin position="17"/>
        <end position="84"/>
    </location>
</feature>
<evidence type="ECO:0000256" key="2">
    <source>
        <dbReference type="ARBA" id="ARBA00022729"/>
    </source>
</evidence>
<evidence type="ECO:0000256" key="3">
    <source>
        <dbReference type="ARBA" id="ARBA00023136"/>
    </source>
</evidence>
<evidence type="ECO:0000313" key="9">
    <source>
        <dbReference type="EMBL" id="QCI80460.1"/>
    </source>
</evidence>
<sequence>MTRASLLLLLALAACGTRGDLEPPNGVAPPKPVWAEGAPRDLASPPRQVDDVNLIRTPDYVPKPADDAPAQDQSAPDTVEPKRD</sequence>
<dbReference type="RefSeq" id="WP_222873358.1">
    <property type="nucleotide sequence ID" value="NZ_CP039704.1"/>
</dbReference>
<dbReference type="AlphaFoldDB" id="A0A4D7C871"/>
<evidence type="ECO:0000256" key="7">
    <source>
        <dbReference type="SAM" id="MobiDB-lite"/>
    </source>
</evidence>
<accession>A0A4D7C871</accession>